<dbReference type="EMBL" id="CDMY01000593">
    <property type="protein sequence ID" value="CEM25235.1"/>
    <property type="molecule type" value="Genomic_DNA"/>
</dbReference>
<sequence length="217" mass="24873">MCSARACVWDLSAIAAVLTAGVAYLRGTVEIEPGVFGHRSQQLFSWLQVRAKHNFTHPDAVENWIGELHGRVLEIGPGSGISLPFYKWDSIEEYVGIEPNRFFWDTFQARARERGVPAARVHLSSNVSLSGYADESFDAVVSLHVLCSVSHLKHQVSELERVLRPNGTFVFFEHIEYWEEDTWIHYLQHALNPLWRRIGEGCRLNRRTDKSSKRRNV</sequence>
<dbReference type="SUPFAM" id="SSF53335">
    <property type="entry name" value="S-adenosyl-L-methionine-dependent methyltransferases"/>
    <property type="match status" value="1"/>
</dbReference>
<feature type="domain" description="Methyltransferase type 11" evidence="1">
    <location>
        <begin position="73"/>
        <end position="171"/>
    </location>
</feature>
<dbReference type="InterPro" id="IPR052356">
    <property type="entry name" value="Thiol_S-MT"/>
</dbReference>
<dbReference type="InParanoid" id="A0A0G4G990"/>
<proteinExistence type="predicted"/>
<dbReference type="Pfam" id="PF08241">
    <property type="entry name" value="Methyltransf_11"/>
    <property type="match status" value="1"/>
</dbReference>
<gene>
    <name evidence="2" type="ORF">Vbra_22037</name>
</gene>
<dbReference type="Proteomes" id="UP000041254">
    <property type="component" value="Unassembled WGS sequence"/>
</dbReference>
<dbReference type="Gene3D" id="3.40.50.150">
    <property type="entry name" value="Vaccinia Virus protein VP39"/>
    <property type="match status" value="1"/>
</dbReference>
<dbReference type="STRING" id="1169540.A0A0G4G990"/>
<evidence type="ECO:0000313" key="3">
    <source>
        <dbReference type="Proteomes" id="UP000041254"/>
    </source>
</evidence>
<dbReference type="VEuPathDB" id="CryptoDB:Vbra_22037"/>
<evidence type="ECO:0000313" key="2">
    <source>
        <dbReference type="EMBL" id="CEM25235.1"/>
    </source>
</evidence>
<evidence type="ECO:0000259" key="1">
    <source>
        <dbReference type="Pfam" id="PF08241"/>
    </source>
</evidence>
<protein>
    <recommendedName>
        <fullName evidence="1">Methyltransferase type 11 domain-containing protein</fullName>
    </recommendedName>
</protein>
<keyword evidence="3" id="KW-1185">Reference proteome</keyword>
<dbReference type="InterPro" id="IPR029063">
    <property type="entry name" value="SAM-dependent_MTases_sf"/>
</dbReference>
<dbReference type="CDD" id="cd02440">
    <property type="entry name" value="AdoMet_MTases"/>
    <property type="match status" value="1"/>
</dbReference>
<dbReference type="AlphaFoldDB" id="A0A0G4G990"/>
<dbReference type="InterPro" id="IPR013216">
    <property type="entry name" value="Methyltransf_11"/>
</dbReference>
<accession>A0A0G4G990</accession>
<dbReference type="PANTHER" id="PTHR45036:SF1">
    <property type="entry name" value="METHYLTRANSFERASE LIKE 7A"/>
    <property type="match status" value="1"/>
</dbReference>
<reference evidence="2 3" key="1">
    <citation type="submission" date="2014-11" db="EMBL/GenBank/DDBJ databases">
        <authorList>
            <person name="Zhu J."/>
            <person name="Qi W."/>
            <person name="Song R."/>
        </authorList>
    </citation>
    <scope>NUCLEOTIDE SEQUENCE [LARGE SCALE GENOMIC DNA]</scope>
</reference>
<dbReference type="GO" id="GO:0008757">
    <property type="term" value="F:S-adenosylmethionine-dependent methyltransferase activity"/>
    <property type="evidence" value="ECO:0007669"/>
    <property type="project" value="InterPro"/>
</dbReference>
<dbReference type="PANTHER" id="PTHR45036">
    <property type="entry name" value="METHYLTRANSFERASE LIKE 7B"/>
    <property type="match status" value="1"/>
</dbReference>
<dbReference type="OrthoDB" id="416496at2759"/>
<organism evidence="2 3">
    <name type="scientific">Vitrella brassicaformis (strain CCMP3155)</name>
    <dbReference type="NCBI Taxonomy" id="1169540"/>
    <lineage>
        <taxon>Eukaryota</taxon>
        <taxon>Sar</taxon>
        <taxon>Alveolata</taxon>
        <taxon>Colpodellida</taxon>
        <taxon>Vitrellaceae</taxon>
        <taxon>Vitrella</taxon>
    </lineage>
</organism>
<name>A0A0G4G990_VITBC</name>